<evidence type="ECO:0000313" key="2">
    <source>
        <dbReference type="Proteomes" id="UP001432322"/>
    </source>
</evidence>
<name>A0AAV5W5N5_9BILA</name>
<protein>
    <submittedName>
        <fullName evidence="1">Uncharacterized protein</fullName>
    </submittedName>
</protein>
<comment type="caution">
    <text evidence="1">The sequence shown here is derived from an EMBL/GenBank/DDBJ whole genome shotgun (WGS) entry which is preliminary data.</text>
</comment>
<sequence length="76" mass="8138">ASLLLTFIAIAYGEDVDQPRLRPRRASRTEAGVVDVVGRGSITVPNGKFAAVASLSQLSAVWNVYQKTFKVTVFAG</sequence>
<feature type="non-terminal residue" evidence="1">
    <location>
        <position position="1"/>
    </location>
</feature>
<proteinExistence type="predicted"/>
<dbReference type="EMBL" id="BTSY01000005">
    <property type="protein sequence ID" value="GMT26853.1"/>
    <property type="molecule type" value="Genomic_DNA"/>
</dbReference>
<dbReference type="AlphaFoldDB" id="A0AAV5W5N5"/>
<evidence type="ECO:0000313" key="1">
    <source>
        <dbReference type="EMBL" id="GMT26853.1"/>
    </source>
</evidence>
<accession>A0AAV5W5N5</accession>
<keyword evidence="2" id="KW-1185">Reference proteome</keyword>
<reference evidence="1" key="1">
    <citation type="submission" date="2023-10" db="EMBL/GenBank/DDBJ databases">
        <title>Genome assembly of Pristionchus species.</title>
        <authorList>
            <person name="Yoshida K."/>
            <person name="Sommer R.J."/>
        </authorList>
    </citation>
    <scope>NUCLEOTIDE SEQUENCE</scope>
    <source>
        <strain evidence="1">RS5133</strain>
    </source>
</reference>
<feature type="non-terminal residue" evidence="1">
    <location>
        <position position="76"/>
    </location>
</feature>
<dbReference type="Proteomes" id="UP001432322">
    <property type="component" value="Unassembled WGS sequence"/>
</dbReference>
<gene>
    <name evidence="1" type="ORF">PFISCL1PPCAC_18150</name>
</gene>
<organism evidence="1 2">
    <name type="scientific">Pristionchus fissidentatus</name>
    <dbReference type="NCBI Taxonomy" id="1538716"/>
    <lineage>
        <taxon>Eukaryota</taxon>
        <taxon>Metazoa</taxon>
        <taxon>Ecdysozoa</taxon>
        <taxon>Nematoda</taxon>
        <taxon>Chromadorea</taxon>
        <taxon>Rhabditida</taxon>
        <taxon>Rhabditina</taxon>
        <taxon>Diplogasteromorpha</taxon>
        <taxon>Diplogasteroidea</taxon>
        <taxon>Neodiplogasteridae</taxon>
        <taxon>Pristionchus</taxon>
    </lineage>
</organism>